<name>A0AAD9XNA5_9ROSI</name>
<evidence type="ECO:0000313" key="3">
    <source>
        <dbReference type="Proteomes" id="UP001280121"/>
    </source>
</evidence>
<keyword evidence="3" id="KW-1185">Reference proteome</keyword>
<organism evidence="2 3">
    <name type="scientific">Dipteronia dyeriana</name>
    <dbReference type="NCBI Taxonomy" id="168575"/>
    <lineage>
        <taxon>Eukaryota</taxon>
        <taxon>Viridiplantae</taxon>
        <taxon>Streptophyta</taxon>
        <taxon>Embryophyta</taxon>
        <taxon>Tracheophyta</taxon>
        <taxon>Spermatophyta</taxon>
        <taxon>Magnoliopsida</taxon>
        <taxon>eudicotyledons</taxon>
        <taxon>Gunneridae</taxon>
        <taxon>Pentapetalae</taxon>
        <taxon>rosids</taxon>
        <taxon>malvids</taxon>
        <taxon>Sapindales</taxon>
        <taxon>Sapindaceae</taxon>
        <taxon>Hippocastanoideae</taxon>
        <taxon>Acereae</taxon>
        <taxon>Dipteronia</taxon>
    </lineage>
</organism>
<gene>
    <name evidence="2" type="ORF">Ddye_001333</name>
</gene>
<dbReference type="Proteomes" id="UP001280121">
    <property type="component" value="Unassembled WGS sequence"/>
</dbReference>
<dbReference type="EMBL" id="JANJYI010000001">
    <property type="protein sequence ID" value="KAK2662759.1"/>
    <property type="molecule type" value="Genomic_DNA"/>
</dbReference>
<dbReference type="AlphaFoldDB" id="A0AAD9XNA5"/>
<sequence>MRLYWLLPLMLGQVEIIPQRCRRAFARQVWHLEGLLVKVEIVASSRSVTRYLDVGGPRSFHVDLASGFILFNDFLNTIFFSSPTVALIVAIFLDNTVDYKEMARDRGMPWPFFLGAQVRSMHTTIPAAQQPLPVALCFVDDRSTP</sequence>
<keyword evidence="1" id="KW-0812">Transmembrane</keyword>
<accession>A0AAD9XNA5</accession>
<comment type="caution">
    <text evidence="2">The sequence shown here is derived from an EMBL/GenBank/DDBJ whole genome shotgun (WGS) entry which is preliminary data.</text>
</comment>
<proteinExistence type="predicted"/>
<evidence type="ECO:0000313" key="2">
    <source>
        <dbReference type="EMBL" id="KAK2662759.1"/>
    </source>
</evidence>
<keyword evidence="1" id="KW-1133">Transmembrane helix</keyword>
<evidence type="ECO:0000256" key="1">
    <source>
        <dbReference type="SAM" id="Phobius"/>
    </source>
</evidence>
<feature type="transmembrane region" description="Helical" evidence="1">
    <location>
        <begin position="74"/>
        <end position="93"/>
    </location>
</feature>
<protein>
    <submittedName>
        <fullName evidence="2">Uncharacterized protein</fullName>
    </submittedName>
</protein>
<keyword evidence="1" id="KW-0472">Membrane</keyword>
<reference evidence="2" key="1">
    <citation type="journal article" date="2023" name="Plant J.">
        <title>Genome sequences and population genomics provide insights into the demographic history, inbreeding, and mutation load of two 'living fossil' tree species of Dipteronia.</title>
        <authorList>
            <person name="Feng Y."/>
            <person name="Comes H.P."/>
            <person name="Chen J."/>
            <person name="Zhu S."/>
            <person name="Lu R."/>
            <person name="Zhang X."/>
            <person name="Li P."/>
            <person name="Qiu J."/>
            <person name="Olsen K.M."/>
            <person name="Qiu Y."/>
        </authorList>
    </citation>
    <scope>NUCLEOTIDE SEQUENCE</scope>
    <source>
        <strain evidence="2">KIB01</strain>
    </source>
</reference>